<sequence length="91" mass="9992">MNCKQHQVCCTVTSLSSTSLNMSLVQFYGKIFGLGVGLGGAMELLLIKSNYYQMLAASEAKTIAKEMAKEEEDRLRVERMIKSETSSSSST</sequence>
<gene>
    <name evidence="2" type="ORF">J3Q64DRAFT_1754840</name>
</gene>
<protein>
    <submittedName>
        <fullName evidence="2">Uncharacterized protein</fullName>
    </submittedName>
</protein>
<evidence type="ECO:0000313" key="3">
    <source>
        <dbReference type="Proteomes" id="UP001448207"/>
    </source>
</evidence>
<reference evidence="2 3" key="1">
    <citation type="submission" date="2024-04" db="EMBL/GenBank/DDBJ databases">
        <title>Symmetric and asymmetric DNA N6-adenine methylation regulates different biological responses in Mucorales.</title>
        <authorList>
            <consortium name="Lawrence Berkeley National Laboratory"/>
            <person name="Lax C."/>
            <person name="Mondo S.J."/>
            <person name="Osorio-Concepcion M."/>
            <person name="Muszewska A."/>
            <person name="Corrochano-Luque M."/>
            <person name="Gutierrez G."/>
            <person name="Riley R."/>
            <person name="Lipzen A."/>
            <person name="Guo J."/>
            <person name="Hundley H."/>
            <person name="Amirebrahimi M."/>
            <person name="Ng V."/>
            <person name="Lorenzo-Gutierrez D."/>
            <person name="Binder U."/>
            <person name="Yang J."/>
            <person name="Song Y."/>
            <person name="Canovas D."/>
            <person name="Navarro E."/>
            <person name="Freitag M."/>
            <person name="Gabaldon T."/>
            <person name="Grigoriev I.V."/>
            <person name="Corrochano L.M."/>
            <person name="Nicolas F.E."/>
            <person name="Garre V."/>
        </authorList>
    </citation>
    <scope>NUCLEOTIDE SEQUENCE [LARGE SCALE GENOMIC DNA]</scope>
    <source>
        <strain evidence="2 3">L51</strain>
    </source>
</reference>
<name>A0ABR3ASH3_PHYBL</name>
<accession>A0ABR3ASH3</accession>
<evidence type="ECO:0000313" key="2">
    <source>
        <dbReference type="EMBL" id="KAL0081674.1"/>
    </source>
</evidence>
<dbReference type="EMBL" id="JBCLYO010000017">
    <property type="protein sequence ID" value="KAL0081674.1"/>
    <property type="molecule type" value="Genomic_DNA"/>
</dbReference>
<feature type="transmembrane region" description="Helical" evidence="1">
    <location>
        <begin position="27"/>
        <end position="47"/>
    </location>
</feature>
<comment type="caution">
    <text evidence="2">The sequence shown here is derived from an EMBL/GenBank/DDBJ whole genome shotgun (WGS) entry which is preliminary data.</text>
</comment>
<evidence type="ECO:0000256" key="1">
    <source>
        <dbReference type="SAM" id="Phobius"/>
    </source>
</evidence>
<proteinExistence type="predicted"/>
<keyword evidence="1" id="KW-0812">Transmembrane</keyword>
<keyword evidence="1" id="KW-1133">Transmembrane helix</keyword>
<keyword evidence="3" id="KW-1185">Reference proteome</keyword>
<organism evidence="2 3">
    <name type="scientific">Phycomyces blakesleeanus</name>
    <dbReference type="NCBI Taxonomy" id="4837"/>
    <lineage>
        <taxon>Eukaryota</taxon>
        <taxon>Fungi</taxon>
        <taxon>Fungi incertae sedis</taxon>
        <taxon>Mucoromycota</taxon>
        <taxon>Mucoromycotina</taxon>
        <taxon>Mucoromycetes</taxon>
        <taxon>Mucorales</taxon>
        <taxon>Phycomycetaceae</taxon>
        <taxon>Phycomyces</taxon>
    </lineage>
</organism>
<keyword evidence="1" id="KW-0472">Membrane</keyword>
<dbReference type="Proteomes" id="UP001448207">
    <property type="component" value="Unassembled WGS sequence"/>
</dbReference>